<keyword evidence="3" id="KW-0255">Endonuclease</keyword>
<protein>
    <submittedName>
        <fullName evidence="3">LAGLIDADG homing endonuclease</fullName>
    </submittedName>
</protein>
<dbReference type="PANTHER" id="PTHR36181:SF3">
    <property type="entry name" value="INTRON-ENCODED DNA ENDONUCLEASE AI5 BETA"/>
    <property type="match status" value="1"/>
</dbReference>
<dbReference type="InParanoid" id="A0A541AXL1"/>
<dbReference type="SUPFAM" id="SSF55608">
    <property type="entry name" value="Homing endonucleases"/>
    <property type="match status" value="2"/>
</dbReference>
<feature type="domain" description="Homing endonuclease LAGLIDADG" evidence="2">
    <location>
        <begin position="156"/>
        <end position="252"/>
    </location>
</feature>
<keyword evidence="3" id="KW-0378">Hydrolase</keyword>
<dbReference type="InterPro" id="IPR027434">
    <property type="entry name" value="Homing_endonucl"/>
</dbReference>
<dbReference type="EMBL" id="CM008263">
    <property type="protein sequence ID" value="TQF64801.1"/>
    <property type="molecule type" value="Genomic_DNA"/>
</dbReference>
<dbReference type="Gene3D" id="3.10.28.10">
    <property type="entry name" value="Homing endonucleases"/>
    <property type="match status" value="1"/>
</dbReference>
<dbReference type="Pfam" id="PF00961">
    <property type="entry name" value="LAGLIDADG_1"/>
    <property type="match status" value="1"/>
</dbReference>
<organism evidence="3 4">
    <name type="scientific">Pyrrhoderma noxium</name>
    <dbReference type="NCBI Taxonomy" id="2282107"/>
    <lineage>
        <taxon>Eukaryota</taxon>
        <taxon>Fungi</taxon>
        <taxon>Dikarya</taxon>
        <taxon>Basidiomycota</taxon>
        <taxon>Agaricomycotina</taxon>
        <taxon>Agaricomycetes</taxon>
        <taxon>Hymenochaetales</taxon>
        <taxon>Hymenochaetaceae</taxon>
        <taxon>Pyrrhoderma</taxon>
    </lineage>
</organism>
<evidence type="ECO:0000313" key="3">
    <source>
        <dbReference type="EMBL" id="TQF64801.1"/>
    </source>
</evidence>
<reference evidence="3 4" key="1">
    <citation type="journal article" date="2017" name="bioRxiv">
        <title>The Genomic Landscape Of Tree Rot In Phellinus noxius And Its Hymenochaetales Members.</title>
        <authorList>
            <person name="Chung C.-L."/>
            <person name="Lee J.T."/>
            <person name="Akiba M."/>
            <person name="Lee H.-H."/>
            <person name="Kuo T.-H."/>
            <person name="Liu D."/>
            <person name="Ke H.-M."/>
            <person name="Yokoi T."/>
            <person name="Roa M.B."/>
            <person name="Lu M.J."/>
            <person name="Chang Y.-Y."/>
            <person name="Ann P.-J."/>
            <person name="Tsai J.-N."/>
            <person name="Chen C.-Y."/>
            <person name="Tzean S.-S."/>
            <person name="Ota Y."/>
            <person name="Hattori T."/>
            <person name="Sahashi N."/>
            <person name="Liou R.-F."/>
            <person name="Kikuchi T."/>
            <person name="Tsai I.J."/>
        </authorList>
    </citation>
    <scope>NUCLEOTIDE SEQUENCE [LARGE SCALE GENOMIC DNA]</scope>
    <source>
        <strain evidence="3 4">FFPRI411160</strain>
    </source>
</reference>
<dbReference type="AlphaFoldDB" id="A0A541AXL1"/>
<dbReference type="FunCoup" id="A0A541AXL1">
    <property type="interactions" value="1"/>
</dbReference>
<dbReference type="InterPro" id="IPR004860">
    <property type="entry name" value="LAGLIDADG_dom"/>
</dbReference>
<evidence type="ECO:0000259" key="2">
    <source>
        <dbReference type="Pfam" id="PF00961"/>
    </source>
</evidence>
<accession>A0A541AXL1</accession>
<name>A0A541AXL1_9AGAM</name>
<dbReference type="GO" id="GO:0005739">
    <property type="term" value="C:mitochondrion"/>
    <property type="evidence" value="ECO:0007669"/>
    <property type="project" value="UniProtKB-ARBA"/>
</dbReference>
<dbReference type="Proteomes" id="UP000217199">
    <property type="component" value="Mitochondrion MT"/>
</dbReference>
<gene>
    <name evidence="3" type="ORF">PNOK_m000081</name>
</gene>
<proteinExistence type="predicted"/>
<dbReference type="EMBL" id="NBII01000013">
    <property type="protein sequence ID" value="TQF64801.1"/>
    <property type="molecule type" value="Genomic_DNA"/>
</dbReference>
<evidence type="ECO:0000313" key="4">
    <source>
        <dbReference type="Proteomes" id="UP000217199"/>
    </source>
</evidence>
<keyword evidence="4" id="KW-1185">Reference proteome</keyword>
<comment type="function">
    <text evidence="1">Mitochondrial DNA endonuclease involved in intron homing.</text>
</comment>
<dbReference type="PANTHER" id="PTHR36181">
    <property type="entry name" value="INTRON-ENCODED ENDONUCLEASE AI3-RELATED"/>
    <property type="match status" value="1"/>
</dbReference>
<sequence length="287" mass="32487">MGTSETLRNETAVENIKPVSVHVPKHFKPVNDDQFGFYLAGLIDGNSYFNSKQELVIIFNTLNASLAYYVKKKLGFGSVKKVKNAFILIINSKGLERAINLIQGKIQTENKYNQIINYFLNCCPVSLREPFNFNSWAVDSKDSKDSKQCDFKNSYLAGLTDAKGSFQLKLTTKESASKLETDLNLEIEIASKPLLFLVKSFWGGNITYNKSKNTYNYNSTSLGSAKKVINYLDHFHLLSNKQVHYLKWRKAYLIIQNCSNDVNKASIASDKLIKLIKIKNTLPKADL</sequence>
<keyword evidence="3" id="KW-0496">Mitochondrion</keyword>
<evidence type="ECO:0000256" key="1">
    <source>
        <dbReference type="ARBA" id="ARBA00002670"/>
    </source>
</evidence>
<dbReference type="STRING" id="2282107.A0A541AXL1"/>
<geneLocation type="mitochondrion" evidence="3"/>
<dbReference type="OrthoDB" id="5400101at2759"/>
<comment type="caution">
    <text evidence="3">The sequence shown here is derived from an EMBL/GenBank/DDBJ whole genome shotgun (WGS) entry which is preliminary data.</text>
</comment>
<keyword evidence="3" id="KW-0540">Nuclease</keyword>
<dbReference type="InterPro" id="IPR051289">
    <property type="entry name" value="LAGLIDADG_Endonuclease"/>
</dbReference>
<dbReference type="GO" id="GO:0004519">
    <property type="term" value="F:endonuclease activity"/>
    <property type="evidence" value="ECO:0007669"/>
    <property type="project" value="UniProtKB-KW"/>
</dbReference>